<comment type="caution">
    <text evidence="2">The sequence shown here is derived from an EMBL/GenBank/DDBJ whole genome shotgun (WGS) entry which is preliminary data.</text>
</comment>
<evidence type="ECO:0008006" key="4">
    <source>
        <dbReference type="Google" id="ProtNLM"/>
    </source>
</evidence>
<evidence type="ECO:0000256" key="1">
    <source>
        <dbReference type="SAM" id="Phobius"/>
    </source>
</evidence>
<sequence length="232" mass="26814">MNKTLKNILITVVIIIGIIFSFKAIAIGISESLSSASKSISSAIGTDCEKKRNWTIGNYKIQENECIGLVGPHFRKFNLFENEEIIEEYVSMTDSCTVNFQKRNDLILKFNLCSESITELNPPIIIMSLSDIDSIQIESDSLGRIGMLSYEQRKRFIKDWNEKRVIGYSSHPFDSAFSSNPAYHSFFYRLIVFSNNTQSRFYGRDNKILDSLNWEYQIGIKEQDYFNKEFIK</sequence>
<feature type="transmembrane region" description="Helical" evidence="1">
    <location>
        <begin position="7"/>
        <end position="29"/>
    </location>
</feature>
<keyword evidence="1" id="KW-0812">Transmembrane</keyword>
<dbReference type="Proteomes" id="UP001597526">
    <property type="component" value="Unassembled WGS sequence"/>
</dbReference>
<keyword evidence="1" id="KW-1133">Transmembrane helix</keyword>
<reference evidence="3" key="1">
    <citation type="journal article" date="2019" name="Int. J. Syst. Evol. Microbiol.">
        <title>The Global Catalogue of Microorganisms (GCM) 10K type strain sequencing project: providing services to taxonomists for standard genome sequencing and annotation.</title>
        <authorList>
            <consortium name="The Broad Institute Genomics Platform"/>
            <consortium name="The Broad Institute Genome Sequencing Center for Infectious Disease"/>
            <person name="Wu L."/>
            <person name="Ma J."/>
        </authorList>
    </citation>
    <scope>NUCLEOTIDE SEQUENCE [LARGE SCALE GENOMIC DNA]</scope>
    <source>
        <strain evidence="3">KCTC 52368</strain>
    </source>
</reference>
<gene>
    <name evidence="2" type="ORF">ACFSQJ_10745</name>
</gene>
<keyword evidence="3" id="KW-1185">Reference proteome</keyword>
<dbReference type="RefSeq" id="WP_377766948.1">
    <property type="nucleotide sequence ID" value="NZ_JBHULB010000013.1"/>
</dbReference>
<evidence type="ECO:0000313" key="2">
    <source>
        <dbReference type="EMBL" id="MFD2587411.1"/>
    </source>
</evidence>
<protein>
    <recommendedName>
        <fullName evidence="4">YARHG domain-containing protein</fullName>
    </recommendedName>
</protein>
<proteinExistence type="predicted"/>
<evidence type="ECO:0000313" key="3">
    <source>
        <dbReference type="Proteomes" id="UP001597526"/>
    </source>
</evidence>
<dbReference type="EMBL" id="JBHULB010000013">
    <property type="protein sequence ID" value="MFD2587411.1"/>
    <property type="molecule type" value="Genomic_DNA"/>
</dbReference>
<accession>A0ABW5MWL9</accession>
<name>A0ABW5MWL9_9FLAO</name>
<organism evidence="2 3">
    <name type="scientific">Croceitalea marina</name>
    <dbReference type="NCBI Taxonomy" id="1775166"/>
    <lineage>
        <taxon>Bacteria</taxon>
        <taxon>Pseudomonadati</taxon>
        <taxon>Bacteroidota</taxon>
        <taxon>Flavobacteriia</taxon>
        <taxon>Flavobacteriales</taxon>
        <taxon>Flavobacteriaceae</taxon>
        <taxon>Croceitalea</taxon>
    </lineage>
</organism>
<keyword evidence="1" id="KW-0472">Membrane</keyword>